<dbReference type="PANTHER" id="PTHR11670">
    <property type="entry name" value="ACONITASE/IRON-RESPONSIVE ELEMENT FAMILY MEMBER"/>
    <property type="match status" value="1"/>
</dbReference>
<dbReference type="OrthoDB" id="9764318at2"/>
<dbReference type="FunFam" id="3.20.19.10:FF:000001">
    <property type="entry name" value="Aconitate hydratase"/>
    <property type="match status" value="1"/>
</dbReference>
<reference evidence="12 13" key="1">
    <citation type="submission" date="2018-04" db="EMBL/GenBank/DDBJ databases">
        <title>Marixanthomonas spongiae HN-E44 sp. nov., isolated from a marine sponge.</title>
        <authorList>
            <person name="Luo L."/>
            <person name="Zhuang L."/>
        </authorList>
    </citation>
    <scope>NUCLEOTIDE SEQUENCE [LARGE SCALE GENOMIC DNA]</scope>
    <source>
        <strain evidence="12 13">HN-E44</strain>
    </source>
</reference>
<dbReference type="Proteomes" id="UP000245962">
    <property type="component" value="Unassembled WGS sequence"/>
</dbReference>
<keyword evidence="7 9" id="KW-0456">Lyase</keyword>
<feature type="domain" description="Aconitase A/isopropylmalate dehydratase small subunit swivel" evidence="11">
    <location>
        <begin position="726"/>
        <end position="852"/>
    </location>
</feature>
<keyword evidence="6 9" id="KW-0411">Iron-sulfur</keyword>
<accession>A0A2U0I3Y9</accession>
<comment type="catalytic activity">
    <reaction evidence="8 9">
        <text>citrate = D-threo-isocitrate</text>
        <dbReference type="Rhea" id="RHEA:10336"/>
        <dbReference type="ChEBI" id="CHEBI:15562"/>
        <dbReference type="ChEBI" id="CHEBI:16947"/>
        <dbReference type="EC" id="4.2.1.3"/>
    </reaction>
</comment>
<gene>
    <name evidence="12" type="primary">acnA</name>
    <name evidence="12" type="ORF">DDV96_06095</name>
</gene>
<dbReference type="EMBL" id="QEHR01000003">
    <property type="protein sequence ID" value="PVW15835.1"/>
    <property type="molecule type" value="Genomic_DNA"/>
</dbReference>
<evidence type="ECO:0000313" key="13">
    <source>
        <dbReference type="Proteomes" id="UP000245962"/>
    </source>
</evidence>
<dbReference type="SUPFAM" id="SSF52016">
    <property type="entry name" value="LeuD/IlvD-like"/>
    <property type="match status" value="1"/>
</dbReference>
<comment type="similarity">
    <text evidence="3 9">Belongs to the aconitase/IPM isomerase family.</text>
</comment>
<keyword evidence="9" id="KW-0004">4Fe-4S</keyword>
<evidence type="ECO:0000256" key="5">
    <source>
        <dbReference type="ARBA" id="ARBA00023004"/>
    </source>
</evidence>
<evidence type="ECO:0000256" key="4">
    <source>
        <dbReference type="ARBA" id="ARBA00022723"/>
    </source>
</evidence>
<dbReference type="InterPro" id="IPR018136">
    <property type="entry name" value="Aconitase_4Fe-4S_BS"/>
</dbReference>
<evidence type="ECO:0000256" key="2">
    <source>
        <dbReference type="ARBA" id="ARBA00004717"/>
    </source>
</evidence>
<dbReference type="NCBIfam" id="NF006757">
    <property type="entry name" value="PRK09277.1"/>
    <property type="match status" value="1"/>
</dbReference>
<feature type="domain" description="Aconitase/3-isopropylmalate dehydratase large subunit alpha/beta/alpha" evidence="10">
    <location>
        <begin position="71"/>
        <end position="596"/>
    </location>
</feature>
<comment type="caution">
    <text evidence="12">The sequence shown here is derived from an EMBL/GenBank/DDBJ whole genome shotgun (WGS) entry which is preliminary data.</text>
</comment>
<keyword evidence="4" id="KW-0479">Metal-binding</keyword>
<dbReference type="NCBIfam" id="NF009520">
    <property type="entry name" value="PRK12881.1"/>
    <property type="match status" value="1"/>
</dbReference>
<dbReference type="GO" id="GO:0046872">
    <property type="term" value="F:metal ion binding"/>
    <property type="evidence" value="ECO:0007669"/>
    <property type="project" value="UniProtKB-KW"/>
</dbReference>
<proteinExistence type="inferred from homology"/>
<protein>
    <recommendedName>
        <fullName evidence="9">Aconitate hydratase</fullName>
        <shortName evidence="9">Aconitase</shortName>
        <ecNumber evidence="9">4.2.1.3</ecNumber>
    </recommendedName>
</protein>
<comment type="function">
    <text evidence="9">Catalyzes the isomerization of citrate to isocitrate via cis-aconitate.</text>
</comment>
<dbReference type="Gene3D" id="3.30.499.10">
    <property type="entry name" value="Aconitase, domain 3"/>
    <property type="match status" value="2"/>
</dbReference>
<dbReference type="GO" id="GO:0051539">
    <property type="term" value="F:4 iron, 4 sulfur cluster binding"/>
    <property type="evidence" value="ECO:0007669"/>
    <property type="project" value="UniProtKB-KW"/>
</dbReference>
<dbReference type="RefSeq" id="WP_116693858.1">
    <property type="nucleotide sequence ID" value="NZ_QEHR01000003.1"/>
</dbReference>
<comment type="cofactor">
    <cofactor evidence="1">
        <name>[4Fe-4S] cluster</name>
        <dbReference type="ChEBI" id="CHEBI:49883"/>
    </cofactor>
</comment>
<evidence type="ECO:0000256" key="7">
    <source>
        <dbReference type="ARBA" id="ARBA00023239"/>
    </source>
</evidence>
<dbReference type="InterPro" id="IPR001030">
    <property type="entry name" value="Acoase/IPM_deHydtase_lsu_aba"/>
</dbReference>
<dbReference type="FunFam" id="3.30.499.10:FF:000002">
    <property type="entry name" value="Aconitate hydratase"/>
    <property type="match status" value="1"/>
</dbReference>
<dbReference type="SUPFAM" id="SSF53732">
    <property type="entry name" value="Aconitase iron-sulfur domain"/>
    <property type="match status" value="1"/>
</dbReference>
<dbReference type="Gene3D" id="6.10.190.10">
    <property type="match status" value="1"/>
</dbReference>
<dbReference type="EC" id="4.2.1.3" evidence="9"/>
<dbReference type="AlphaFoldDB" id="A0A2U0I3Y9"/>
<dbReference type="InterPro" id="IPR015931">
    <property type="entry name" value="Acnase/IPM_dHydase_lsu_aba_1/3"/>
</dbReference>
<sequence>MSGNPFNTEKTLQFQEETLTYHSLAELENQGYEIDSLPFSIRILLENVLRNFDGFSVTKEHIETLLNWKPEASEKDIPYKPARVLMQDFTGVPAVVDIAALRAEVSRKGKDPNKINPLIPVDLVVDHSVQVDFFGTNYSYKRNMEEEYKRNQERYQFLKWAQQSFDNFSVVPPGMGICHQVNLEYFSKGVVARDGQVFPDTLVGTDSHTPMVNGIGVVAWGVGGIEAEAALLGQPIYFIMPQVVGLKLTGKLPLGSTATDLVLNIAHLLRKHGVVGKFVEVFGPGLDHLSVPDRATIGNMSPEFGCTVTYFPIDDKTLDYMRETNRDEDQIALVETYCKTNKLWRQDEAKIEYSTVLELDVSSIQPTVAGPKRPQDKIELKDFKTKFIDLLDESFGREYIDPENRKLEQSLDRWKAEGGNQPVPKAHSQRPDTEIEADKNKLRTVWITRGPDKFMLSDGSVAIAAITSCTNTSNPFVMIGAGLVARKAREHGIDVKPWVKTSLAPGSKVVTDYLEKADLMKDLEALQFHLVGYGCTSCIGNSGPLPPQIAKAVDEYDLVVASVLSGNRNFEARVHPQVKMNFLMSPMLVVAYAIAGRVDIDLVNDPISYDKNQEPVYLKDIWPSNDEINDILSKVLSPGDFDKNYGEIFAGNEIWRNLDIPKDKVYQWDENSTYIKEIPFFRDISEKPKPFQNIENARALLVLGDSITTDHISPAGAFSEDSAAGQYLLEKGVEKEAFNSYGSRRGNDEVMVRGTFANVRINNKLAEKEGGYTRYLPSGEEMTVFEASEKYKENDTPLLVLAGKEYGSGSSRDWAAKGTFLLGIKCVLAESYERIHRSNLVGLGVLPLQYKEGETAETLGLSGKETFSVTGISEGLQPQKELKVVAESEKGDKTEFNVIARLDSDIEIAYYQNEGILQYVLRQFLENEK</sequence>
<dbReference type="CDD" id="cd01586">
    <property type="entry name" value="AcnA_IRP"/>
    <property type="match status" value="1"/>
</dbReference>
<dbReference type="CDD" id="cd01580">
    <property type="entry name" value="AcnA_IRP_Swivel"/>
    <property type="match status" value="1"/>
</dbReference>
<dbReference type="Pfam" id="PF00330">
    <property type="entry name" value="Aconitase"/>
    <property type="match status" value="1"/>
</dbReference>
<dbReference type="GO" id="GO:0006099">
    <property type="term" value="P:tricarboxylic acid cycle"/>
    <property type="evidence" value="ECO:0007669"/>
    <property type="project" value="UniProtKB-UniPathway"/>
</dbReference>
<dbReference type="Pfam" id="PF00694">
    <property type="entry name" value="Aconitase_C"/>
    <property type="match status" value="1"/>
</dbReference>
<dbReference type="UniPathway" id="UPA00223">
    <property type="reaction ID" value="UER00718"/>
</dbReference>
<keyword evidence="5 9" id="KW-0408">Iron</keyword>
<dbReference type="NCBIfam" id="TIGR01341">
    <property type="entry name" value="aconitase_1"/>
    <property type="match status" value="1"/>
</dbReference>
<evidence type="ECO:0000256" key="3">
    <source>
        <dbReference type="ARBA" id="ARBA00007185"/>
    </source>
</evidence>
<dbReference type="InterPro" id="IPR006249">
    <property type="entry name" value="Aconitase/IRP2"/>
</dbReference>
<evidence type="ECO:0000259" key="11">
    <source>
        <dbReference type="Pfam" id="PF00694"/>
    </source>
</evidence>
<evidence type="ECO:0000313" key="12">
    <source>
        <dbReference type="EMBL" id="PVW15835.1"/>
    </source>
</evidence>
<evidence type="ECO:0000259" key="10">
    <source>
        <dbReference type="Pfam" id="PF00330"/>
    </source>
</evidence>
<evidence type="ECO:0000256" key="6">
    <source>
        <dbReference type="ARBA" id="ARBA00023014"/>
    </source>
</evidence>
<dbReference type="InterPro" id="IPR015928">
    <property type="entry name" value="Aconitase/3IPM_dehydase_swvl"/>
</dbReference>
<keyword evidence="13" id="KW-1185">Reference proteome</keyword>
<comment type="pathway">
    <text evidence="2">Carbohydrate metabolism; tricarboxylic acid cycle; isocitrate from oxaloacetate: step 2/2.</text>
</comment>
<organism evidence="12 13">
    <name type="scientific">Marixanthomonas spongiae</name>
    <dbReference type="NCBI Taxonomy" id="2174845"/>
    <lineage>
        <taxon>Bacteria</taxon>
        <taxon>Pseudomonadati</taxon>
        <taxon>Bacteroidota</taxon>
        <taxon>Flavobacteriia</taxon>
        <taxon>Flavobacteriales</taxon>
        <taxon>Flavobacteriaceae</taxon>
        <taxon>Marixanthomonas</taxon>
    </lineage>
</organism>
<dbReference type="Gene3D" id="3.20.19.10">
    <property type="entry name" value="Aconitase, domain 4"/>
    <property type="match status" value="1"/>
</dbReference>
<dbReference type="GO" id="GO:0003994">
    <property type="term" value="F:aconitate hydratase activity"/>
    <property type="evidence" value="ECO:0007669"/>
    <property type="project" value="UniProtKB-EC"/>
</dbReference>
<dbReference type="InterPro" id="IPR036008">
    <property type="entry name" value="Aconitase_4Fe-4S_dom"/>
</dbReference>
<dbReference type="PRINTS" id="PR00415">
    <property type="entry name" value="ACONITASE"/>
</dbReference>
<evidence type="ECO:0000256" key="9">
    <source>
        <dbReference type="RuleBase" id="RU361275"/>
    </source>
</evidence>
<evidence type="ECO:0000256" key="1">
    <source>
        <dbReference type="ARBA" id="ARBA00001966"/>
    </source>
</evidence>
<name>A0A2U0I3Y9_9FLAO</name>
<dbReference type="PROSITE" id="PS00450">
    <property type="entry name" value="ACONITASE_1"/>
    <property type="match status" value="1"/>
</dbReference>
<dbReference type="InterPro" id="IPR044137">
    <property type="entry name" value="AcnA_IRP_Swivel"/>
</dbReference>
<evidence type="ECO:0000256" key="8">
    <source>
        <dbReference type="ARBA" id="ARBA00023501"/>
    </source>
</evidence>
<dbReference type="InterPro" id="IPR000573">
    <property type="entry name" value="AconitaseA/IPMdHydase_ssu_swvl"/>
</dbReference>